<sequence length="334" mass="36999">MTAEFNTKSTPVLGEQSEVNQEKWREILKKKPTTVAAAVAAVVGVTAGYPFDTLKTRMQVSDPPRTLNQCYRDVVQSDGYLALWRGVLGPLCLVSFLRGMTFTTYDSSTRHLFQTFFPIAETKATQTLPPPSDYKHVPFAYRLPFLMASGALAGSVTCLFSCPLELVKVQVQLQASRQKEGIFKCIHRILSESGPLGFYRGFQSHLLRDFFGTAVYFGGYETAKHNLVNSCGLSLSVASLVAGGLSGTLSWACVFPFDAIKSRLQRETFLPASKQLYGRSIVRCARAIYDSAKTPSGRVNAFYRGLPPTLMRALPIHSLNFFVYEKTLAWVNSL</sequence>
<evidence type="ECO:0000313" key="1">
    <source>
        <dbReference type="EMBL" id="KAJ9066484.1"/>
    </source>
</evidence>
<reference evidence="1" key="1">
    <citation type="submission" date="2022-04" db="EMBL/GenBank/DDBJ databases">
        <title>Genome of the entomopathogenic fungus Entomophthora muscae.</title>
        <authorList>
            <person name="Elya C."/>
            <person name="Lovett B.R."/>
            <person name="Lee E."/>
            <person name="Macias A.M."/>
            <person name="Hajek A.E."/>
            <person name="De Bivort B.L."/>
            <person name="Kasson M.T."/>
            <person name="De Fine Licht H.H."/>
            <person name="Stajich J.E."/>
        </authorList>
    </citation>
    <scope>NUCLEOTIDE SEQUENCE</scope>
    <source>
        <strain evidence="1">Berkeley</strain>
    </source>
</reference>
<keyword evidence="2" id="KW-1185">Reference proteome</keyword>
<name>A0ACC2SVR4_9FUNG</name>
<dbReference type="Proteomes" id="UP001165960">
    <property type="component" value="Unassembled WGS sequence"/>
</dbReference>
<proteinExistence type="predicted"/>
<protein>
    <submittedName>
        <fullName evidence="1">Uncharacterized protein</fullName>
    </submittedName>
</protein>
<accession>A0ACC2SVR4</accession>
<comment type="caution">
    <text evidence="1">The sequence shown here is derived from an EMBL/GenBank/DDBJ whole genome shotgun (WGS) entry which is preliminary data.</text>
</comment>
<dbReference type="EMBL" id="QTSX02004288">
    <property type="protein sequence ID" value="KAJ9066484.1"/>
    <property type="molecule type" value="Genomic_DNA"/>
</dbReference>
<evidence type="ECO:0000313" key="2">
    <source>
        <dbReference type="Proteomes" id="UP001165960"/>
    </source>
</evidence>
<gene>
    <name evidence="1" type="ORF">DSO57_1008973</name>
</gene>
<organism evidence="1 2">
    <name type="scientific">Entomophthora muscae</name>
    <dbReference type="NCBI Taxonomy" id="34485"/>
    <lineage>
        <taxon>Eukaryota</taxon>
        <taxon>Fungi</taxon>
        <taxon>Fungi incertae sedis</taxon>
        <taxon>Zoopagomycota</taxon>
        <taxon>Entomophthoromycotina</taxon>
        <taxon>Entomophthoromycetes</taxon>
        <taxon>Entomophthorales</taxon>
        <taxon>Entomophthoraceae</taxon>
        <taxon>Entomophthora</taxon>
    </lineage>
</organism>